<comment type="function">
    <text evidence="10 12">The central subunit of the protein translocation channel SecYE. Consists of two halves formed by TMs 1-5 and 6-10. These two domains form a lateral gate at the front which open onto the bilayer between TMs 2 and 7, and are clamped together by SecE at the back. The channel is closed by both a pore ring composed of hydrophobic SecY resides and a short helix (helix 2A) on the extracellular side of the membrane which forms a plug.</text>
</comment>
<name>A0A1Z1MSF7_9FLOR</name>
<feature type="transmembrane region" description="Helical" evidence="12">
    <location>
        <begin position="7"/>
        <end position="29"/>
    </location>
</feature>
<feature type="transmembrane region" description="Helical" evidence="12">
    <location>
        <begin position="109"/>
        <end position="127"/>
    </location>
</feature>
<dbReference type="GO" id="GO:0009535">
    <property type="term" value="C:chloroplast thylakoid membrane"/>
    <property type="evidence" value="ECO:0007669"/>
    <property type="project" value="UniProtKB-SubCell"/>
</dbReference>
<comment type="subunit">
    <text evidence="11">Component of the plastid Sec protein translocase complex, which is composed of at least SecY, SecE and SecG.</text>
</comment>
<dbReference type="PANTHER" id="PTHR10906">
    <property type="entry name" value="SECY/SEC61-ALPHA FAMILY MEMBER"/>
    <property type="match status" value="1"/>
</dbReference>
<sequence length="411" mass="46464">MEYKNKLTIKIIITIIVLFISRVGIFIPIPGIDHQGFNSNLIDNKVINFLNIFSGGGFSTIGIFSLGIIPYINSSIITKLLTKIIPKLEEIQKNEGEIGRQKITRITRYFTVIWAIIQSLSISLWIKPYTFNWNNFFIIDLITILTTGSVIMMWFSELITEYGIGNGASLIIFQNIISNIPRNLNNYHIQNTYNIITVTLIGVLCIIILMTNILIQDSKRKVNIISAKQLGELSNLKEQNYIPLKLNQGGVMPIVFASAVIASPQYILYAIDNNNKLIKSIIQLILTNNTIYLCIYSILIVVFSYFYSSIILNPEDISENLQKMGASLPNIRPGQETIKYLQRLINKLTLIGSLFLFFIAQLPFIVSQTTQLNIFQGLGTTSLLILVGVAIDTAKQVQIYIISEQYDNMME</sequence>
<dbReference type="FunFam" id="1.10.3370.10:FF:000001">
    <property type="entry name" value="Preprotein translocase subunit SecY"/>
    <property type="match status" value="1"/>
</dbReference>
<dbReference type="HAMAP" id="MF_01465">
    <property type="entry name" value="SecY"/>
    <property type="match status" value="1"/>
</dbReference>
<feature type="transmembrane region" description="Helical" evidence="12">
    <location>
        <begin position="162"/>
        <end position="181"/>
    </location>
</feature>
<evidence type="ECO:0000256" key="11">
    <source>
        <dbReference type="ARBA" id="ARBA00062357"/>
    </source>
</evidence>
<dbReference type="NCBIfam" id="TIGR00967">
    <property type="entry name" value="3a0501s007"/>
    <property type="match status" value="1"/>
</dbReference>
<organism evidence="14">
    <name type="scientific">Palisada sp</name>
    <dbReference type="NCBI Taxonomy" id="1955416"/>
    <lineage>
        <taxon>Eukaryota</taxon>
        <taxon>Rhodophyta</taxon>
        <taxon>Florideophyceae</taxon>
        <taxon>Rhodymeniophycidae</taxon>
        <taxon>Ceramiales</taxon>
        <taxon>Rhodomelaceae</taxon>
        <taxon>Laurencieae</taxon>
        <taxon>Palisada</taxon>
    </lineage>
</organism>
<evidence type="ECO:0000256" key="5">
    <source>
        <dbReference type="ARBA" id="ARBA00022927"/>
    </source>
</evidence>
<evidence type="ECO:0000256" key="7">
    <source>
        <dbReference type="ARBA" id="ARBA00023010"/>
    </source>
</evidence>
<keyword evidence="5 12" id="KW-0653">Protein transport</keyword>
<dbReference type="GO" id="GO:0006605">
    <property type="term" value="P:protein targeting"/>
    <property type="evidence" value="ECO:0007669"/>
    <property type="project" value="UniProtKB-UniRule"/>
</dbReference>
<dbReference type="InterPro" id="IPR002208">
    <property type="entry name" value="SecY/SEC61-alpha"/>
</dbReference>
<dbReference type="GO" id="GO:0065002">
    <property type="term" value="P:intracellular protein transmembrane transport"/>
    <property type="evidence" value="ECO:0007669"/>
    <property type="project" value="UniProtKB-UniRule"/>
</dbReference>
<evidence type="ECO:0000256" key="6">
    <source>
        <dbReference type="ARBA" id="ARBA00022989"/>
    </source>
</evidence>
<dbReference type="EMBL" id="MF101453">
    <property type="protein sequence ID" value="ARW68762.1"/>
    <property type="molecule type" value="Genomic_DNA"/>
</dbReference>
<dbReference type="AlphaFoldDB" id="A0A1Z1MSF7"/>
<evidence type="ECO:0000313" key="14">
    <source>
        <dbReference type="EMBL" id="ARW68762.1"/>
    </source>
</evidence>
<dbReference type="SUPFAM" id="SSF103491">
    <property type="entry name" value="Preprotein translocase SecY subunit"/>
    <property type="match status" value="1"/>
</dbReference>
<reference evidence="14" key="1">
    <citation type="journal article" date="2017" name="J. Phycol.">
        <title>Analysis of chloroplast genomes and a supermatrix inform reclassification of the Rhodomelaceae (Rhodophyta).</title>
        <authorList>
            <person name="Diaz-Tapia P."/>
            <person name="Maggs C.A."/>
            <person name="West J.A."/>
            <person name="Verbruggen H."/>
        </authorList>
    </citation>
    <scope>NUCLEOTIDE SEQUENCE</scope>
    <source>
        <strain evidence="14">PD1686</strain>
    </source>
</reference>
<feature type="transmembrane region" description="Helical" evidence="12">
    <location>
        <begin position="193"/>
        <end position="215"/>
    </location>
</feature>
<keyword evidence="7 12" id="KW-0811">Translocation</keyword>
<keyword evidence="14" id="KW-0934">Plastid</keyword>
<comment type="similarity">
    <text evidence="2 12 13">Belongs to the SecY/SEC61-alpha family.</text>
</comment>
<keyword evidence="6 12" id="KW-1133">Transmembrane helix</keyword>
<dbReference type="Gene3D" id="1.10.3370.10">
    <property type="entry name" value="SecY subunit domain"/>
    <property type="match status" value="1"/>
</dbReference>
<protein>
    <recommendedName>
        <fullName evidence="9 12">Protein translocase subunit SecY</fullName>
    </recommendedName>
</protein>
<evidence type="ECO:0000256" key="3">
    <source>
        <dbReference type="ARBA" id="ARBA00022448"/>
    </source>
</evidence>
<keyword evidence="12" id="KW-0793">Thylakoid</keyword>
<dbReference type="PRINTS" id="PR00303">
    <property type="entry name" value="SECYTRNLCASE"/>
</dbReference>
<evidence type="ECO:0000256" key="10">
    <source>
        <dbReference type="ARBA" id="ARBA00055151"/>
    </source>
</evidence>
<evidence type="ECO:0000256" key="4">
    <source>
        <dbReference type="ARBA" id="ARBA00022692"/>
    </source>
</evidence>
<evidence type="ECO:0000256" key="8">
    <source>
        <dbReference type="ARBA" id="ARBA00023136"/>
    </source>
</evidence>
<dbReference type="InterPro" id="IPR026593">
    <property type="entry name" value="SecY"/>
</dbReference>
<dbReference type="InterPro" id="IPR023201">
    <property type="entry name" value="SecY_dom_sf"/>
</dbReference>
<comment type="subunit">
    <text evidence="12">Component of the plastid Sec protein translocase complex, which is composed of at least SecY and SecE.</text>
</comment>
<comment type="subcellular location">
    <subcellularLocation>
        <location evidence="1">Membrane</location>
        <topology evidence="1">Multi-pass membrane protein</topology>
    </subcellularLocation>
    <subcellularLocation>
        <location evidence="12">Plastid</location>
        <location evidence="12">Chloroplast thylakoid membrane</location>
        <topology evidence="12">Multi-pass membrane protein</topology>
    </subcellularLocation>
</comment>
<keyword evidence="8 12" id="KW-0472">Membrane</keyword>
<proteinExistence type="inferred from homology"/>
<evidence type="ECO:0000256" key="12">
    <source>
        <dbReference type="HAMAP-Rule" id="MF_01465"/>
    </source>
</evidence>
<keyword evidence="3 12" id="KW-0813">Transport</keyword>
<feature type="transmembrane region" description="Helical" evidence="12">
    <location>
        <begin position="250"/>
        <end position="269"/>
    </location>
</feature>
<feature type="transmembrane region" description="Helical" evidence="12">
    <location>
        <begin position="133"/>
        <end position="155"/>
    </location>
</feature>
<feature type="transmembrane region" description="Helical" evidence="12">
    <location>
        <begin position="49"/>
        <end position="72"/>
    </location>
</feature>
<geneLocation type="chloroplast" evidence="14"/>
<keyword evidence="14" id="KW-0150">Chloroplast</keyword>
<feature type="transmembrane region" description="Helical" evidence="12">
    <location>
        <begin position="348"/>
        <end position="366"/>
    </location>
</feature>
<dbReference type="Pfam" id="PF00344">
    <property type="entry name" value="SecY"/>
    <property type="match status" value="1"/>
</dbReference>
<evidence type="ECO:0000256" key="2">
    <source>
        <dbReference type="ARBA" id="ARBA00005751"/>
    </source>
</evidence>
<keyword evidence="4 12" id="KW-0812">Transmembrane</keyword>
<accession>A0A1Z1MSF7</accession>
<dbReference type="InterPro" id="IPR030659">
    <property type="entry name" value="SecY_CS"/>
</dbReference>
<evidence type="ECO:0000256" key="1">
    <source>
        <dbReference type="ARBA" id="ARBA00004141"/>
    </source>
</evidence>
<feature type="transmembrane region" description="Helical" evidence="12">
    <location>
        <begin position="281"/>
        <end position="307"/>
    </location>
</feature>
<evidence type="ECO:0000256" key="9">
    <source>
        <dbReference type="ARBA" id="ARBA00039733"/>
    </source>
</evidence>
<dbReference type="PIRSF" id="PIRSF004557">
    <property type="entry name" value="SecY"/>
    <property type="match status" value="1"/>
</dbReference>
<dbReference type="PROSITE" id="PS00756">
    <property type="entry name" value="SECY_2"/>
    <property type="match status" value="1"/>
</dbReference>
<gene>
    <name evidence="12 14" type="primary">secY</name>
</gene>
<feature type="transmembrane region" description="Helical" evidence="12">
    <location>
        <begin position="372"/>
        <end position="391"/>
    </location>
</feature>
<evidence type="ECO:0000256" key="13">
    <source>
        <dbReference type="RuleBase" id="RU004349"/>
    </source>
</evidence>